<reference evidence="2" key="2">
    <citation type="submission" date="2015-01" db="EMBL/GenBank/DDBJ databases">
        <title>Evolutionary Origins and Diversification of the Mycorrhizal Mutualists.</title>
        <authorList>
            <consortium name="DOE Joint Genome Institute"/>
            <consortium name="Mycorrhizal Genomics Consortium"/>
            <person name="Kohler A."/>
            <person name="Kuo A."/>
            <person name="Nagy L.G."/>
            <person name="Floudas D."/>
            <person name="Copeland A."/>
            <person name="Barry K.W."/>
            <person name="Cichocki N."/>
            <person name="Veneault-Fourrey C."/>
            <person name="LaButti K."/>
            <person name="Lindquist E.A."/>
            <person name="Lipzen A."/>
            <person name="Lundell T."/>
            <person name="Morin E."/>
            <person name="Murat C."/>
            <person name="Riley R."/>
            <person name="Ohm R."/>
            <person name="Sun H."/>
            <person name="Tunlid A."/>
            <person name="Henrissat B."/>
            <person name="Grigoriev I.V."/>
            <person name="Hibbett D.S."/>
            <person name="Martin F."/>
        </authorList>
    </citation>
    <scope>NUCLEOTIDE SEQUENCE [LARGE SCALE GENOMIC DNA]</scope>
    <source>
        <strain evidence="2">441</strain>
    </source>
</reference>
<accession>A0A0C9YQS6</accession>
<reference evidence="1 2" key="1">
    <citation type="submission" date="2014-04" db="EMBL/GenBank/DDBJ databases">
        <authorList>
            <consortium name="DOE Joint Genome Institute"/>
            <person name="Kuo A."/>
            <person name="Kohler A."/>
            <person name="Costa M.D."/>
            <person name="Nagy L.G."/>
            <person name="Floudas D."/>
            <person name="Copeland A."/>
            <person name="Barry K.W."/>
            <person name="Cichocki N."/>
            <person name="Veneault-Fourrey C."/>
            <person name="LaButti K."/>
            <person name="Lindquist E.A."/>
            <person name="Lipzen A."/>
            <person name="Lundell T."/>
            <person name="Morin E."/>
            <person name="Murat C."/>
            <person name="Sun H."/>
            <person name="Tunlid A."/>
            <person name="Henrissat B."/>
            <person name="Grigoriev I.V."/>
            <person name="Hibbett D.S."/>
            <person name="Martin F."/>
            <person name="Nordberg H.P."/>
            <person name="Cantor M.N."/>
            <person name="Hua S.X."/>
        </authorList>
    </citation>
    <scope>NUCLEOTIDE SEQUENCE [LARGE SCALE GENOMIC DNA]</scope>
    <source>
        <strain evidence="1 2">441</strain>
    </source>
</reference>
<dbReference type="Proteomes" id="UP000054018">
    <property type="component" value="Unassembled WGS sequence"/>
</dbReference>
<dbReference type="HOGENOM" id="CLU_2961697_0_0_1"/>
<dbReference type="AlphaFoldDB" id="A0A0C9YQS6"/>
<protein>
    <submittedName>
        <fullName evidence="1">Uncharacterized protein</fullName>
    </submittedName>
</protein>
<name>A0A0C9YQS6_9AGAM</name>
<gene>
    <name evidence="1" type="ORF">PISMIDRAFT_691048</name>
</gene>
<sequence length="59" mass="6363">MDDGSDGASTHQRLASCTATDFKFLGMPSIQTNARFPYKSLNRRLGHCICVNVAHPPAG</sequence>
<proteinExistence type="predicted"/>
<evidence type="ECO:0000313" key="2">
    <source>
        <dbReference type="Proteomes" id="UP000054018"/>
    </source>
</evidence>
<dbReference type="EMBL" id="KN834739">
    <property type="protein sequence ID" value="KIK10398.1"/>
    <property type="molecule type" value="Genomic_DNA"/>
</dbReference>
<organism evidence="1 2">
    <name type="scientific">Pisolithus microcarpus 441</name>
    <dbReference type="NCBI Taxonomy" id="765257"/>
    <lineage>
        <taxon>Eukaryota</taxon>
        <taxon>Fungi</taxon>
        <taxon>Dikarya</taxon>
        <taxon>Basidiomycota</taxon>
        <taxon>Agaricomycotina</taxon>
        <taxon>Agaricomycetes</taxon>
        <taxon>Agaricomycetidae</taxon>
        <taxon>Boletales</taxon>
        <taxon>Sclerodermatineae</taxon>
        <taxon>Pisolithaceae</taxon>
        <taxon>Pisolithus</taxon>
    </lineage>
</organism>
<keyword evidence="2" id="KW-1185">Reference proteome</keyword>
<evidence type="ECO:0000313" key="1">
    <source>
        <dbReference type="EMBL" id="KIK10398.1"/>
    </source>
</evidence>